<name>A0A2G8SG36_9APHY</name>
<dbReference type="AlphaFoldDB" id="A0A2G8SG36"/>
<protein>
    <submittedName>
        <fullName evidence="1">Uncharacterized protein</fullName>
    </submittedName>
</protein>
<gene>
    <name evidence="1" type="ORF">GSI_04860</name>
</gene>
<dbReference type="OrthoDB" id="3793816at2759"/>
<accession>A0A2G8SG36</accession>
<proteinExistence type="predicted"/>
<sequence length="184" mass="19897">MLIFTSPHVAKGGFELAIARKSPGKYLLILARAYGMAETRVFAVLNSSTPSSTAAASSASAHPLIWLDTDLDRDPRNLGPPEGVLAALKAADAQVIKPTGRVQRMHAKEGGERDAHEVELVLSEDQLARCCWYCNALETDVDVRDNDRFQPCGGEGYASTYMCHQCANKSGFARAVSGLLRPFT</sequence>
<keyword evidence="2" id="KW-1185">Reference proteome</keyword>
<dbReference type="Proteomes" id="UP000230002">
    <property type="component" value="Unassembled WGS sequence"/>
</dbReference>
<evidence type="ECO:0000313" key="1">
    <source>
        <dbReference type="EMBL" id="PIL32745.1"/>
    </source>
</evidence>
<reference evidence="1 2" key="1">
    <citation type="journal article" date="2015" name="Sci. Rep.">
        <title>Chromosome-level genome map provides insights into diverse defense mechanisms in the medicinal fungus Ganoderma sinense.</title>
        <authorList>
            <person name="Zhu Y."/>
            <person name="Xu J."/>
            <person name="Sun C."/>
            <person name="Zhou S."/>
            <person name="Xu H."/>
            <person name="Nelson D.R."/>
            <person name="Qian J."/>
            <person name="Song J."/>
            <person name="Luo H."/>
            <person name="Xiang L."/>
            <person name="Li Y."/>
            <person name="Xu Z."/>
            <person name="Ji A."/>
            <person name="Wang L."/>
            <person name="Lu S."/>
            <person name="Hayward A."/>
            <person name="Sun W."/>
            <person name="Li X."/>
            <person name="Schwartz D.C."/>
            <person name="Wang Y."/>
            <person name="Chen S."/>
        </authorList>
    </citation>
    <scope>NUCLEOTIDE SEQUENCE [LARGE SCALE GENOMIC DNA]</scope>
    <source>
        <strain evidence="1 2">ZZ0214-1</strain>
    </source>
</reference>
<comment type="caution">
    <text evidence="1">The sequence shown here is derived from an EMBL/GenBank/DDBJ whole genome shotgun (WGS) entry which is preliminary data.</text>
</comment>
<dbReference type="EMBL" id="AYKW01000009">
    <property type="protein sequence ID" value="PIL32745.1"/>
    <property type="molecule type" value="Genomic_DNA"/>
</dbReference>
<evidence type="ECO:0000313" key="2">
    <source>
        <dbReference type="Proteomes" id="UP000230002"/>
    </source>
</evidence>
<organism evidence="1 2">
    <name type="scientific">Ganoderma sinense ZZ0214-1</name>
    <dbReference type="NCBI Taxonomy" id="1077348"/>
    <lineage>
        <taxon>Eukaryota</taxon>
        <taxon>Fungi</taxon>
        <taxon>Dikarya</taxon>
        <taxon>Basidiomycota</taxon>
        <taxon>Agaricomycotina</taxon>
        <taxon>Agaricomycetes</taxon>
        <taxon>Polyporales</taxon>
        <taxon>Polyporaceae</taxon>
        <taxon>Ganoderma</taxon>
    </lineage>
</organism>